<dbReference type="Proteomes" id="UP000399805">
    <property type="component" value="Unassembled WGS sequence"/>
</dbReference>
<dbReference type="EMBL" id="CABVGP010000003">
    <property type="protein sequence ID" value="VVJ23042.1"/>
    <property type="molecule type" value="Genomic_DNA"/>
</dbReference>
<proteinExistence type="predicted"/>
<gene>
    <name evidence="1" type="ORF">AA23TX_07949</name>
</gene>
<keyword evidence="2" id="KW-1185">Reference proteome</keyword>
<evidence type="ECO:0000313" key="2">
    <source>
        <dbReference type="Proteomes" id="UP000399805"/>
    </source>
</evidence>
<accession>A0A6I8M2V3</accession>
<reference evidence="1 2" key="1">
    <citation type="submission" date="2019-09" db="EMBL/GenBank/DDBJ databases">
        <authorList>
            <person name="Leyn A S."/>
        </authorList>
    </citation>
    <scope>NUCLEOTIDE SEQUENCE [LARGE SCALE GENOMIC DNA]</scope>
    <source>
        <strain evidence="1">AA231_1</strain>
    </source>
</reference>
<sequence length="392" mass="43641">MTGFRTFCHISEYGEAGYRHLHRMIASSSPLVLWAPSSALLSAPSCQVEPRQFVDLVRNGHVRVIAREEWLFSSAKRNDHPWEGAAWTPSVDDELMKFAEADRDREASERRVTVASPEPGMRWAKDHFEENGELVAKVTRVLKGRAPEKDIPIGVLETARRYENDPRKTVEHILRDVCNHGDAIALSGAEAPFFLSPRDSQFLRWIDSTTQAPSSAGRRQQHLDHAELAAQLLALLRTMEISGGATDLDRFMGSEGHEELTRWYASICRCVALERPKSLEGKVSRELNRALDGGRLHNTLRSWMSRKVEAPVFALGLATTIAGPFVDGPSMLSLAGVLLGAIPVGNGVLRRLGYVPAQYTGAQWPFLYSFGHEASAKRIRRLRRALDLAAEA</sequence>
<protein>
    <submittedName>
        <fullName evidence="1">Uncharacterized protein</fullName>
    </submittedName>
</protein>
<organism evidence="1 2">
    <name type="scientific">Amycolatopsis camponoti</name>
    <dbReference type="NCBI Taxonomy" id="2606593"/>
    <lineage>
        <taxon>Bacteria</taxon>
        <taxon>Bacillati</taxon>
        <taxon>Actinomycetota</taxon>
        <taxon>Actinomycetes</taxon>
        <taxon>Pseudonocardiales</taxon>
        <taxon>Pseudonocardiaceae</taxon>
        <taxon>Amycolatopsis</taxon>
    </lineage>
</organism>
<dbReference type="RefSeq" id="WP_155547931.1">
    <property type="nucleotide sequence ID" value="NZ_CABVGP010000003.1"/>
</dbReference>
<name>A0A6I8M2V3_9PSEU</name>
<evidence type="ECO:0000313" key="1">
    <source>
        <dbReference type="EMBL" id="VVJ23042.1"/>
    </source>
</evidence>
<dbReference type="AlphaFoldDB" id="A0A6I8M2V3"/>